<dbReference type="AlphaFoldDB" id="A0A2P2C0I9"/>
<name>A0A2P2C0I9_9ZZZZ</name>
<sequence length="21" mass="2242">MDPISTFCLSLDAIPSLSAFI</sequence>
<proteinExistence type="predicted"/>
<protein>
    <submittedName>
        <fullName evidence="1">Uncharacterized protein</fullName>
    </submittedName>
</protein>
<evidence type="ECO:0000313" key="1">
    <source>
        <dbReference type="EMBL" id="CUR55511.1"/>
    </source>
</evidence>
<organism evidence="1">
    <name type="scientific">metagenome</name>
    <dbReference type="NCBI Taxonomy" id="256318"/>
    <lineage>
        <taxon>unclassified sequences</taxon>
        <taxon>metagenomes</taxon>
    </lineage>
</organism>
<accession>A0A2P2C0I9</accession>
<dbReference type="EMBL" id="CZKA01000020">
    <property type="protein sequence ID" value="CUR55511.1"/>
    <property type="molecule type" value="Genomic_DNA"/>
</dbReference>
<reference evidence="1" key="1">
    <citation type="submission" date="2015-08" db="EMBL/GenBank/DDBJ databases">
        <authorList>
            <person name="Babu N.S."/>
            <person name="Beckwith C.J."/>
            <person name="Beseler K.G."/>
            <person name="Brison A."/>
            <person name="Carone J.V."/>
            <person name="Caskin T.P."/>
            <person name="Diamond M."/>
            <person name="Durham M.E."/>
            <person name="Foxe J.M."/>
            <person name="Go M."/>
            <person name="Henderson B.A."/>
            <person name="Jones I.B."/>
            <person name="McGettigan J.A."/>
            <person name="Micheletti S.J."/>
            <person name="Nasrallah M.E."/>
            <person name="Ortiz D."/>
            <person name="Piller C.R."/>
            <person name="Privatt S.R."/>
            <person name="Schneider S.L."/>
            <person name="Sharp S."/>
            <person name="Smith T.C."/>
            <person name="Stanton J.D."/>
            <person name="Ullery H.E."/>
            <person name="Wilson R.J."/>
            <person name="Serrano M.G."/>
            <person name="Buck G."/>
            <person name="Lee V."/>
            <person name="Wang Y."/>
            <person name="Carvalho R."/>
            <person name="Voegtly L."/>
            <person name="Shi R."/>
            <person name="Duckworth R."/>
            <person name="Johnson A."/>
            <person name="Loviza R."/>
            <person name="Walstead R."/>
            <person name="Shah Z."/>
            <person name="Kiflezghi M."/>
            <person name="Wade K."/>
            <person name="Ball S.L."/>
            <person name="Bradley K.W."/>
            <person name="Asai D.J."/>
            <person name="Bowman C.A."/>
            <person name="Russell D.A."/>
            <person name="Pope W.H."/>
            <person name="Jacobs-Sera D."/>
            <person name="Hendrix R.W."/>
            <person name="Hatfull G.F."/>
        </authorList>
    </citation>
    <scope>NUCLEOTIDE SEQUENCE</scope>
</reference>
<gene>
    <name evidence="1" type="ORF">NOCA2270146</name>
</gene>